<dbReference type="VEuPathDB" id="ToxoDB:TGDOM2_312950"/>
<keyword evidence="2 3" id="KW-0812">Transmembrane</keyword>
<proteinExistence type="predicted"/>
<keyword evidence="2" id="KW-0472">Membrane</keyword>
<comment type="caution">
    <text evidence="3">The sequence shown here is derived from an EMBL/GenBank/DDBJ whole genome shotgun (WGS) entry which is preliminary data.</text>
</comment>
<feature type="region of interest" description="Disordered" evidence="1">
    <location>
        <begin position="75"/>
        <end position="98"/>
    </location>
</feature>
<feature type="region of interest" description="Disordered" evidence="1">
    <location>
        <begin position="420"/>
        <end position="442"/>
    </location>
</feature>
<organism evidence="3 4">
    <name type="scientific">Toxoplasma gondii GAB2-2007-GAL-DOM2</name>
    <dbReference type="NCBI Taxonomy" id="1130820"/>
    <lineage>
        <taxon>Eukaryota</taxon>
        <taxon>Sar</taxon>
        <taxon>Alveolata</taxon>
        <taxon>Apicomplexa</taxon>
        <taxon>Conoidasida</taxon>
        <taxon>Coccidia</taxon>
        <taxon>Eucoccidiorida</taxon>
        <taxon>Eimeriorina</taxon>
        <taxon>Sarcocystidae</taxon>
        <taxon>Toxoplasma</taxon>
    </lineage>
</organism>
<feature type="transmembrane region" description="Helical" evidence="2">
    <location>
        <begin position="12"/>
        <end position="31"/>
    </location>
</feature>
<accession>A0A086KI62</accession>
<sequence>MPTPYLQRVTRIWHYLSCLVVANYAVAALGVQNGIGSQRRPTRFERVIAGYADTPDTVFNENKVSQVENKFQAFPQPHDATGEQKRLTAGAETPQRERPRLEVGTLAQIQQQVPEEDYWQAQQRLSNMLDSAVRSLREANEPSTEEQSGVYPVDEQPVDVSSETSDLDAALLQLQQRLGESDRARLKVGSCLEKLRLLPRVMDARRACRGERDEVFDHCVQQIDRWVQRGKLSSVFHSFEVNAGDGNVFPVILPNPPYDFLFYARLLGSAAKGPCPELRDTGELGLAVASFLYTDPAAMTELSAKYRRRGVPQAAAIKLLLAFELLARLFFRYASWFVENPMKLFALNQACRVRAICRRLVLRSVHRSLPLTTVKTPLVTARWFEGYLKKMIPNRGARVIHILGPLVAETLVSSFPEAFTDVSQGPREGEQMETPPPRRRQSLPHRVRNWFSWWRHRTRRQQRNRSENSQ</sequence>
<evidence type="ECO:0000313" key="3">
    <source>
        <dbReference type="EMBL" id="KFG44080.1"/>
    </source>
</evidence>
<protein>
    <submittedName>
        <fullName evidence="3">Putative transmembrane protein</fullName>
    </submittedName>
</protein>
<dbReference type="AlphaFoldDB" id="A0A086KI62"/>
<gene>
    <name evidence="3" type="ORF">TGDOM2_312950</name>
</gene>
<dbReference type="OrthoDB" id="330909at2759"/>
<dbReference type="EMBL" id="AHZU02000458">
    <property type="protein sequence ID" value="KFG44080.1"/>
    <property type="molecule type" value="Genomic_DNA"/>
</dbReference>
<reference evidence="3 4" key="1">
    <citation type="submission" date="2014-02" db="EMBL/GenBank/DDBJ databases">
        <authorList>
            <person name="Sibley D."/>
            <person name="Venepally P."/>
            <person name="Karamycheva S."/>
            <person name="Hadjithomas M."/>
            <person name="Khan A."/>
            <person name="Brunk B."/>
            <person name="Roos D."/>
            <person name="Caler E."/>
            <person name="Lorenzi H."/>
        </authorList>
    </citation>
    <scope>NUCLEOTIDE SEQUENCE [LARGE SCALE GENOMIC DNA]</scope>
    <source>
        <strain evidence="3 4">GAB2-2007-GAL-DOM2</strain>
    </source>
</reference>
<feature type="region of interest" description="Disordered" evidence="1">
    <location>
        <begin position="135"/>
        <end position="156"/>
    </location>
</feature>
<dbReference type="Proteomes" id="UP000028837">
    <property type="component" value="Unassembled WGS sequence"/>
</dbReference>
<keyword evidence="2" id="KW-1133">Transmembrane helix</keyword>
<evidence type="ECO:0000313" key="4">
    <source>
        <dbReference type="Proteomes" id="UP000028837"/>
    </source>
</evidence>
<evidence type="ECO:0000256" key="1">
    <source>
        <dbReference type="SAM" id="MobiDB-lite"/>
    </source>
</evidence>
<evidence type="ECO:0000256" key="2">
    <source>
        <dbReference type="SAM" id="Phobius"/>
    </source>
</evidence>
<name>A0A086KI62_TOXGO</name>